<comment type="subcellular location">
    <subcellularLocation>
        <location evidence="1">Cell membrane</location>
        <topology evidence="1">Multi-pass membrane protein</topology>
    </subcellularLocation>
</comment>
<dbReference type="InterPro" id="IPR020846">
    <property type="entry name" value="MFS_dom"/>
</dbReference>
<dbReference type="EMBL" id="JBHTAX010000001">
    <property type="protein sequence ID" value="MFC7189017.1"/>
    <property type="molecule type" value="Genomic_DNA"/>
</dbReference>
<feature type="transmembrane region" description="Helical" evidence="6">
    <location>
        <begin position="104"/>
        <end position="126"/>
    </location>
</feature>
<evidence type="ECO:0000313" key="9">
    <source>
        <dbReference type="Proteomes" id="UP001596417"/>
    </source>
</evidence>
<dbReference type="InterPro" id="IPR050189">
    <property type="entry name" value="MFS_Efflux_Transporters"/>
</dbReference>
<organism evidence="8 9">
    <name type="scientific">Halocatena marina</name>
    <dbReference type="NCBI Taxonomy" id="2934937"/>
    <lineage>
        <taxon>Archaea</taxon>
        <taxon>Methanobacteriati</taxon>
        <taxon>Methanobacteriota</taxon>
        <taxon>Stenosarchaea group</taxon>
        <taxon>Halobacteria</taxon>
        <taxon>Halobacteriales</taxon>
        <taxon>Natronomonadaceae</taxon>
        <taxon>Halocatena</taxon>
    </lineage>
</organism>
<sequence length="266" mass="27690">MSANENDRAVLALTMLGHATVHTFELSIPLLLSVWMTDFNVTAATIGGIVALGYSLFGLGALPAGMLADAYGRQPVIVACLIGMAGSFVLVSLAPNLIWLAVGLALWGIAASAYHPAGLSLISTGVTQQGRGFAYHGMAGNVGIAIGPLAVAFLLLVVDWRTVALILAVLAAVTAVAGFRLRIDETSGVQMDGGFDSPTTASEFVFSSRKLFAGGFAFVLVLVILEGLFYRGILTFLPELLKTSSTYRLSLSPGLHPRGTCMPGSS</sequence>
<dbReference type="PROSITE" id="PS50850">
    <property type="entry name" value="MFS"/>
    <property type="match status" value="1"/>
</dbReference>
<evidence type="ECO:0000256" key="4">
    <source>
        <dbReference type="ARBA" id="ARBA00022989"/>
    </source>
</evidence>
<reference evidence="8 9" key="1">
    <citation type="journal article" date="2019" name="Int. J. Syst. Evol. Microbiol.">
        <title>The Global Catalogue of Microorganisms (GCM) 10K type strain sequencing project: providing services to taxonomists for standard genome sequencing and annotation.</title>
        <authorList>
            <consortium name="The Broad Institute Genomics Platform"/>
            <consortium name="The Broad Institute Genome Sequencing Center for Infectious Disease"/>
            <person name="Wu L."/>
            <person name="Ma J."/>
        </authorList>
    </citation>
    <scope>NUCLEOTIDE SEQUENCE [LARGE SCALE GENOMIC DNA]</scope>
    <source>
        <strain evidence="8 9">RDMS1</strain>
    </source>
</reference>
<feature type="domain" description="Major facilitator superfamily (MFS) profile" evidence="7">
    <location>
        <begin position="10"/>
        <end position="266"/>
    </location>
</feature>
<evidence type="ECO:0000256" key="2">
    <source>
        <dbReference type="ARBA" id="ARBA00022475"/>
    </source>
</evidence>
<dbReference type="AlphaFoldDB" id="A0ABD5YMM6"/>
<dbReference type="InterPro" id="IPR036259">
    <property type="entry name" value="MFS_trans_sf"/>
</dbReference>
<dbReference type="PANTHER" id="PTHR43124">
    <property type="entry name" value="PURINE EFFLUX PUMP PBUE"/>
    <property type="match status" value="1"/>
</dbReference>
<keyword evidence="9" id="KW-1185">Reference proteome</keyword>
<dbReference type="InterPro" id="IPR011701">
    <property type="entry name" value="MFS"/>
</dbReference>
<feature type="transmembrane region" description="Helical" evidence="6">
    <location>
        <begin position="211"/>
        <end position="230"/>
    </location>
</feature>
<dbReference type="RefSeq" id="WP_390204616.1">
    <property type="nucleotide sequence ID" value="NZ_JBHSZC010000001.1"/>
</dbReference>
<protein>
    <submittedName>
        <fullName evidence="8">MFS transporter</fullName>
    </submittedName>
</protein>
<dbReference type="PANTHER" id="PTHR43124:SF3">
    <property type="entry name" value="CHLORAMPHENICOL EFFLUX PUMP RV0191"/>
    <property type="match status" value="1"/>
</dbReference>
<name>A0ABD5YMM6_9EURY</name>
<dbReference type="Pfam" id="PF07690">
    <property type="entry name" value="MFS_1"/>
    <property type="match status" value="1"/>
</dbReference>
<keyword evidence="5 6" id="KW-0472">Membrane</keyword>
<evidence type="ECO:0000256" key="3">
    <source>
        <dbReference type="ARBA" id="ARBA00022692"/>
    </source>
</evidence>
<dbReference type="Gene3D" id="1.20.1250.20">
    <property type="entry name" value="MFS general substrate transporter like domains"/>
    <property type="match status" value="1"/>
</dbReference>
<evidence type="ECO:0000259" key="7">
    <source>
        <dbReference type="PROSITE" id="PS50850"/>
    </source>
</evidence>
<evidence type="ECO:0000256" key="1">
    <source>
        <dbReference type="ARBA" id="ARBA00004651"/>
    </source>
</evidence>
<keyword evidence="2" id="KW-1003">Cell membrane</keyword>
<feature type="transmembrane region" description="Helical" evidence="6">
    <location>
        <begin position="76"/>
        <end position="98"/>
    </location>
</feature>
<keyword evidence="3 6" id="KW-0812">Transmembrane</keyword>
<comment type="caution">
    <text evidence="8">The sequence shown here is derived from an EMBL/GenBank/DDBJ whole genome shotgun (WGS) entry which is preliminary data.</text>
</comment>
<accession>A0ABD5YMM6</accession>
<dbReference type="SUPFAM" id="SSF103473">
    <property type="entry name" value="MFS general substrate transporter"/>
    <property type="match status" value="1"/>
</dbReference>
<dbReference type="GO" id="GO:0005886">
    <property type="term" value="C:plasma membrane"/>
    <property type="evidence" value="ECO:0007669"/>
    <property type="project" value="UniProtKB-SubCell"/>
</dbReference>
<evidence type="ECO:0000256" key="5">
    <source>
        <dbReference type="ARBA" id="ARBA00023136"/>
    </source>
</evidence>
<keyword evidence="4 6" id="KW-1133">Transmembrane helix</keyword>
<evidence type="ECO:0000313" key="8">
    <source>
        <dbReference type="EMBL" id="MFC7189017.1"/>
    </source>
</evidence>
<gene>
    <name evidence="8" type="ORF">ACFQL7_03580</name>
</gene>
<feature type="transmembrane region" description="Helical" evidence="6">
    <location>
        <begin position="138"/>
        <end position="157"/>
    </location>
</feature>
<dbReference type="Proteomes" id="UP001596417">
    <property type="component" value="Unassembled WGS sequence"/>
</dbReference>
<proteinExistence type="predicted"/>
<feature type="transmembrane region" description="Helical" evidence="6">
    <location>
        <begin position="163"/>
        <end position="181"/>
    </location>
</feature>
<evidence type="ECO:0000256" key="6">
    <source>
        <dbReference type="SAM" id="Phobius"/>
    </source>
</evidence>
<feature type="transmembrane region" description="Helical" evidence="6">
    <location>
        <begin position="39"/>
        <end position="64"/>
    </location>
</feature>